<proteinExistence type="predicted"/>
<accession>A0ABV0BVL6</accession>
<dbReference type="InterPro" id="IPR002491">
    <property type="entry name" value="ABC_transptr_periplasmic_BD"/>
</dbReference>
<evidence type="ECO:0000313" key="2">
    <source>
        <dbReference type="EMBL" id="MEN5377589.1"/>
    </source>
</evidence>
<evidence type="ECO:0000259" key="1">
    <source>
        <dbReference type="PROSITE" id="PS50983"/>
    </source>
</evidence>
<feature type="domain" description="Fe/B12 periplasmic-binding" evidence="1">
    <location>
        <begin position="30"/>
        <end position="283"/>
    </location>
</feature>
<dbReference type="RefSeq" id="WP_132773054.1">
    <property type="nucleotide sequence ID" value="NZ_JAOQNK010000001.1"/>
</dbReference>
<dbReference type="PROSITE" id="PS50983">
    <property type="entry name" value="FE_B12_PBP"/>
    <property type="match status" value="1"/>
</dbReference>
<name>A0ABV0BVL6_9SPHI</name>
<dbReference type="SUPFAM" id="SSF53807">
    <property type="entry name" value="Helical backbone' metal receptor"/>
    <property type="match status" value="1"/>
</dbReference>
<organism evidence="2 3">
    <name type="scientific">Sphingobacterium kitahiroshimense</name>
    <dbReference type="NCBI Taxonomy" id="470446"/>
    <lineage>
        <taxon>Bacteria</taxon>
        <taxon>Pseudomonadati</taxon>
        <taxon>Bacteroidota</taxon>
        <taxon>Sphingobacteriia</taxon>
        <taxon>Sphingobacteriales</taxon>
        <taxon>Sphingobacteriaceae</taxon>
        <taxon>Sphingobacterium</taxon>
    </lineage>
</organism>
<dbReference type="PANTHER" id="PTHR30535">
    <property type="entry name" value="VITAMIN B12-BINDING PROTEIN"/>
    <property type="match status" value="1"/>
</dbReference>
<comment type="caution">
    <text evidence="2">The sequence shown here is derived from an EMBL/GenBank/DDBJ whole genome shotgun (WGS) entry which is preliminary data.</text>
</comment>
<dbReference type="Proteomes" id="UP001409291">
    <property type="component" value="Unassembled WGS sequence"/>
</dbReference>
<protein>
    <submittedName>
        <fullName evidence="2">ABC transporter substrate-binding protein</fullName>
    </submittedName>
</protein>
<dbReference type="PANTHER" id="PTHR30535:SF4">
    <property type="entry name" value="HEMIN-BINDING PERIPLASMIC PROTEIN HMUT"/>
    <property type="match status" value="1"/>
</dbReference>
<dbReference type="Pfam" id="PF01497">
    <property type="entry name" value="Peripla_BP_2"/>
    <property type="match status" value="1"/>
</dbReference>
<keyword evidence="3" id="KW-1185">Reference proteome</keyword>
<evidence type="ECO:0000313" key="3">
    <source>
        <dbReference type="Proteomes" id="UP001409291"/>
    </source>
</evidence>
<dbReference type="EMBL" id="JBDJNQ010000004">
    <property type="protein sequence ID" value="MEN5377589.1"/>
    <property type="molecule type" value="Genomic_DNA"/>
</dbReference>
<dbReference type="Gene3D" id="3.40.50.1980">
    <property type="entry name" value="Nitrogenase molybdenum iron protein domain"/>
    <property type="match status" value="2"/>
</dbReference>
<dbReference type="InterPro" id="IPR050902">
    <property type="entry name" value="ABC_Transporter_SBP"/>
</dbReference>
<gene>
    <name evidence="2" type="ORF">ABE541_09980</name>
</gene>
<sequence length="283" mass="29973">MKKILNNFALIIILWSSYTVAIAQGNTPKRIVSLSGSLTEIVDALGLGANLVAVDVTSDYPSYVKEIPKVSKNRSITAEGIASFRPDIVLGFEGEVSAAVLAQFKTLSISCVLFKQEFSEAGLTGLVRKVGQSLNVTTKGNQVADQLSKDLKSAIAKGKSSKATKMMFVYARGAGAMSVSGSGTAVDAVIKLAGAQNVMKGFTGYKTYNTEALVQANPEVILLFDFGMSSLGGKEAILKLPGVNLTTAGKNKRVIAMDASLLNGFSMRLPQAIQQLHEKLFGK</sequence>
<reference evidence="2 3" key="1">
    <citation type="submission" date="2024-04" db="EMBL/GenBank/DDBJ databases">
        <title>WGS of bacteria from Torrens River.</title>
        <authorList>
            <person name="Wyrsch E.R."/>
            <person name="Drigo B."/>
        </authorList>
    </citation>
    <scope>NUCLEOTIDE SEQUENCE [LARGE SCALE GENOMIC DNA]</scope>
    <source>
        <strain evidence="2 3">TWI391</strain>
    </source>
</reference>